<evidence type="ECO:0000256" key="4">
    <source>
        <dbReference type="ARBA" id="ARBA00022729"/>
    </source>
</evidence>
<dbReference type="SUPFAM" id="SSF49785">
    <property type="entry name" value="Galactose-binding domain-like"/>
    <property type="match status" value="4"/>
</dbReference>
<keyword evidence="6" id="KW-0378">Hydrolase</keyword>
<dbReference type="SMART" id="SM00060">
    <property type="entry name" value="FN3"/>
    <property type="match status" value="4"/>
</dbReference>
<dbReference type="Pfam" id="PF23144">
    <property type="entry name" value="Fn3_PTPRU"/>
    <property type="match status" value="1"/>
</dbReference>
<feature type="domain" description="F5/8 type C" evidence="15">
    <location>
        <begin position="465"/>
        <end position="610"/>
    </location>
</feature>
<comment type="caution">
    <text evidence="19">The sequence shown here is derived from an EMBL/GenBank/DDBJ whole genome shotgun (WGS) entry which is preliminary data.</text>
</comment>
<evidence type="ECO:0000256" key="9">
    <source>
        <dbReference type="ARBA" id="ARBA00022989"/>
    </source>
</evidence>
<feature type="domain" description="Tyrosine specific protein phosphatases" evidence="17">
    <location>
        <begin position="1556"/>
        <end position="1613"/>
    </location>
</feature>
<evidence type="ECO:0000256" key="12">
    <source>
        <dbReference type="ARBA" id="ARBA00023180"/>
    </source>
</evidence>
<feature type="region of interest" description="Disordered" evidence="13">
    <location>
        <begin position="1324"/>
        <end position="1347"/>
    </location>
</feature>
<evidence type="ECO:0000256" key="11">
    <source>
        <dbReference type="ARBA" id="ARBA00023157"/>
    </source>
</evidence>
<feature type="transmembrane region" description="Helical" evidence="14">
    <location>
        <begin position="1252"/>
        <end position="1273"/>
    </location>
</feature>
<evidence type="ECO:0000256" key="13">
    <source>
        <dbReference type="SAM" id="MobiDB-lite"/>
    </source>
</evidence>
<dbReference type="InterPro" id="IPR013783">
    <property type="entry name" value="Ig-like_fold"/>
</dbReference>
<proteinExistence type="predicted"/>
<protein>
    <recommendedName>
        <fullName evidence="21">Protein-tyrosine-phosphatase</fullName>
    </recommendedName>
</protein>
<feature type="domain" description="Tyrosine specific protein phosphatases" evidence="17">
    <location>
        <begin position="1829"/>
        <end position="1904"/>
    </location>
</feature>
<feature type="domain" description="F5/8 type C" evidence="15">
    <location>
        <begin position="14"/>
        <end position="161"/>
    </location>
</feature>
<dbReference type="PROSITE" id="PS50853">
    <property type="entry name" value="FN3"/>
    <property type="match status" value="4"/>
</dbReference>
<evidence type="ECO:0000256" key="7">
    <source>
        <dbReference type="ARBA" id="ARBA00022837"/>
    </source>
</evidence>
<dbReference type="FunFam" id="3.90.190.10:FF:000062">
    <property type="entry name" value="Receptor-type tyrosine-protein phosphatase kappa"/>
    <property type="match status" value="1"/>
</dbReference>
<dbReference type="Pfam" id="PF22633">
    <property type="entry name" value="F5_F8_type_C_2"/>
    <property type="match status" value="2"/>
</dbReference>
<evidence type="ECO:0000259" key="16">
    <source>
        <dbReference type="PROSITE" id="PS50055"/>
    </source>
</evidence>
<evidence type="ECO:0000256" key="2">
    <source>
        <dbReference type="ARBA" id="ARBA00022692"/>
    </source>
</evidence>
<dbReference type="GO" id="GO:0016020">
    <property type="term" value="C:membrane"/>
    <property type="evidence" value="ECO:0007669"/>
    <property type="project" value="UniProtKB-SubCell"/>
</dbReference>
<feature type="compositionally biased region" description="Basic and acidic residues" evidence="13">
    <location>
        <begin position="1332"/>
        <end position="1347"/>
    </location>
</feature>
<keyword evidence="4" id="KW-0732">Signal</keyword>
<dbReference type="SMART" id="SM00231">
    <property type="entry name" value="FA58C"/>
    <property type="match status" value="2"/>
</dbReference>
<dbReference type="InterPro" id="IPR057598">
    <property type="entry name" value="Fn3_PTPRU"/>
</dbReference>
<dbReference type="InterPro" id="IPR036116">
    <property type="entry name" value="FN3_sf"/>
</dbReference>
<feature type="domain" description="Fibronectin type-III" evidence="18">
    <location>
        <begin position="895"/>
        <end position="997"/>
    </location>
</feature>
<reference evidence="19 20" key="1">
    <citation type="submission" date="2022-05" db="EMBL/GenBank/DDBJ databases">
        <authorList>
            <consortium name="Genoscope - CEA"/>
            <person name="William W."/>
        </authorList>
    </citation>
    <scope>NUCLEOTIDE SEQUENCE [LARGE SCALE GENOMIC DNA]</scope>
</reference>
<dbReference type="FunFam" id="3.90.190.10:FF:000080">
    <property type="entry name" value="Receptor-type tyrosine-protein phosphatase mu"/>
    <property type="match status" value="1"/>
</dbReference>
<evidence type="ECO:0000256" key="10">
    <source>
        <dbReference type="ARBA" id="ARBA00023136"/>
    </source>
</evidence>
<evidence type="ECO:0000313" key="19">
    <source>
        <dbReference type="EMBL" id="CAH3116147.1"/>
    </source>
</evidence>
<dbReference type="SMART" id="SM00404">
    <property type="entry name" value="PTPc_motif"/>
    <property type="match status" value="2"/>
</dbReference>
<keyword evidence="9 14" id="KW-1133">Transmembrane helix</keyword>
<dbReference type="PROSITE" id="PS50056">
    <property type="entry name" value="TYR_PHOSPHATASE_2"/>
    <property type="match status" value="2"/>
</dbReference>
<dbReference type="InterPro" id="IPR000242">
    <property type="entry name" value="PTP_cat"/>
</dbReference>
<dbReference type="InterPro" id="IPR050713">
    <property type="entry name" value="RTP_Phos/Ushers"/>
</dbReference>
<dbReference type="InterPro" id="IPR008979">
    <property type="entry name" value="Galactose-bd-like_sf"/>
</dbReference>
<dbReference type="PANTHER" id="PTHR46957">
    <property type="entry name" value="CYTOKINE RECEPTOR"/>
    <property type="match status" value="1"/>
</dbReference>
<name>A0AAU9WJM9_9CNID</name>
<dbReference type="PANTHER" id="PTHR46957:SF3">
    <property type="entry name" value="CYTOKINE RECEPTOR"/>
    <property type="match status" value="1"/>
</dbReference>
<dbReference type="FunFam" id="2.60.40.10:FF:000028">
    <property type="entry name" value="Neuronal cell adhesion molecule"/>
    <property type="match status" value="1"/>
</dbReference>
<feature type="non-terminal residue" evidence="19">
    <location>
        <position position="1"/>
    </location>
</feature>
<dbReference type="SMART" id="SM00607">
    <property type="entry name" value="FTP"/>
    <property type="match status" value="2"/>
</dbReference>
<dbReference type="InterPro" id="IPR003961">
    <property type="entry name" value="FN3_dom"/>
</dbReference>
<keyword evidence="20" id="KW-1185">Reference proteome</keyword>
<evidence type="ECO:0000256" key="6">
    <source>
        <dbReference type="ARBA" id="ARBA00022801"/>
    </source>
</evidence>
<dbReference type="PROSITE" id="PS50022">
    <property type="entry name" value="FA58C_3"/>
    <property type="match status" value="2"/>
</dbReference>
<dbReference type="GO" id="GO:0046872">
    <property type="term" value="F:metal ion binding"/>
    <property type="evidence" value="ECO:0007669"/>
    <property type="project" value="UniProtKB-KW"/>
</dbReference>
<evidence type="ECO:0000256" key="3">
    <source>
        <dbReference type="ARBA" id="ARBA00022723"/>
    </source>
</evidence>
<dbReference type="InterPro" id="IPR016130">
    <property type="entry name" value="Tyr_Pase_AS"/>
</dbReference>
<dbReference type="InterPro" id="IPR000421">
    <property type="entry name" value="FA58C"/>
</dbReference>
<dbReference type="PROSITE" id="PS00383">
    <property type="entry name" value="TYR_PHOSPHATASE_1"/>
    <property type="match status" value="1"/>
</dbReference>
<keyword evidence="10 14" id="KW-0472">Membrane</keyword>
<dbReference type="Pfam" id="PF00041">
    <property type="entry name" value="fn3"/>
    <property type="match status" value="3"/>
</dbReference>
<evidence type="ECO:0000259" key="18">
    <source>
        <dbReference type="PROSITE" id="PS50853"/>
    </source>
</evidence>
<feature type="domain" description="Fibronectin type-III" evidence="18">
    <location>
        <begin position="619"/>
        <end position="714"/>
    </location>
</feature>
<dbReference type="Pfam" id="PF00102">
    <property type="entry name" value="Y_phosphatase"/>
    <property type="match status" value="2"/>
</dbReference>
<keyword evidence="3" id="KW-0479">Metal-binding</keyword>
<dbReference type="Gene3D" id="2.60.120.260">
    <property type="entry name" value="Galactose-binding domain-like"/>
    <property type="match status" value="4"/>
</dbReference>
<evidence type="ECO:0000256" key="1">
    <source>
        <dbReference type="ARBA" id="ARBA00004479"/>
    </source>
</evidence>
<dbReference type="Gene3D" id="3.90.190.10">
    <property type="entry name" value="Protein tyrosine phosphatase superfamily"/>
    <property type="match status" value="2"/>
</dbReference>
<dbReference type="GO" id="GO:0004725">
    <property type="term" value="F:protein tyrosine phosphatase activity"/>
    <property type="evidence" value="ECO:0007669"/>
    <property type="project" value="InterPro"/>
</dbReference>
<keyword evidence="5" id="KW-0677">Repeat</keyword>
<dbReference type="SUPFAM" id="SSF52799">
    <property type="entry name" value="(Phosphotyrosine protein) phosphatases II"/>
    <property type="match status" value="2"/>
</dbReference>
<accession>A0AAU9WJM9</accession>
<dbReference type="EMBL" id="CALNXJ010000015">
    <property type="protein sequence ID" value="CAH3116147.1"/>
    <property type="molecule type" value="Genomic_DNA"/>
</dbReference>
<dbReference type="Proteomes" id="UP001159428">
    <property type="component" value="Unassembled WGS sequence"/>
</dbReference>
<dbReference type="PROSITE" id="PS01285">
    <property type="entry name" value="FA58C_1"/>
    <property type="match status" value="1"/>
</dbReference>
<keyword evidence="2 14" id="KW-0812">Transmembrane</keyword>
<dbReference type="InterPro" id="IPR003595">
    <property type="entry name" value="Tyr_Pase_cat"/>
</dbReference>
<evidence type="ECO:0000256" key="5">
    <source>
        <dbReference type="ARBA" id="ARBA00022737"/>
    </source>
</evidence>
<dbReference type="Pfam" id="PF00754">
    <property type="entry name" value="F5_F8_type_C"/>
    <property type="match status" value="2"/>
</dbReference>
<dbReference type="CDD" id="cd00063">
    <property type="entry name" value="FN3"/>
    <property type="match status" value="4"/>
</dbReference>
<dbReference type="InterPro" id="IPR006585">
    <property type="entry name" value="FTP1"/>
</dbReference>
<feature type="domain" description="Tyrosine-protein phosphatase" evidence="16">
    <location>
        <begin position="1654"/>
        <end position="1913"/>
    </location>
</feature>
<dbReference type="Gene3D" id="2.60.40.10">
    <property type="entry name" value="Immunoglobulins"/>
    <property type="match status" value="4"/>
</dbReference>
<feature type="domain" description="Fibronectin type-III" evidence="18">
    <location>
        <begin position="998"/>
        <end position="1095"/>
    </location>
</feature>
<feature type="domain" description="Tyrosine-protein phosphatase" evidence="16">
    <location>
        <begin position="1371"/>
        <end position="1622"/>
    </location>
</feature>
<organism evidence="19 20">
    <name type="scientific">Pocillopora meandrina</name>
    <dbReference type="NCBI Taxonomy" id="46732"/>
    <lineage>
        <taxon>Eukaryota</taxon>
        <taxon>Metazoa</taxon>
        <taxon>Cnidaria</taxon>
        <taxon>Anthozoa</taxon>
        <taxon>Hexacorallia</taxon>
        <taxon>Scleractinia</taxon>
        <taxon>Astrocoeniina</taxon>
        <taxon>Pocilloporidae</taxon>
        <taxon>Pocillopora</taxon>
    </lineage>
</organism>
<evidence type="ECO:0008006" key="21">
    <source>
        <dbReference type="Google" id="ProtNLM"/>
    </source>
</evidence>
<dbReference type="SMART" id="SM00194">
    <property type="entry name" value="PTPc"/>
    <property type="match status" value="2"/>
</dbReference>
<keyword evidence="7" id="KW-0106">Calcium</keyword>
<dbReference type="PRINTS" id="PR00700">
    <property type="entry name" value="PRTYPHPHTASE"/>
</dbReference>
<dbReference type="InterPro" id="IPR029021">
    <property type="entry name" value="Prot-tyrosine_phosphatase-like"/>
</dbReference>
<dbReference type="PROSITE" id="PS50055">
    <property type="entry name" value="TYR_PHOSPHATASE_PTP"/>
    <property type="match status" value="2"/>
</dbReference>
<dbReference type="InterPro" id="IPR000387">
    <property type="entry name" value="Tyr_Pase_dom"/>
</dbReference>
<keyword evidence="8" id="KW-0904">Protein phosphatase</keyword>
<gene>
    <name evidence="19" type="ORF">PMEA_00006953</name>
</gene>
<dbReference type="FunFam" id="2.60.120.260:FF:000016">
    <property type="entry name" value="Contactin-associated protein-like 4 isoform 1"/>
    <property type="match status" value="1"/>
</dbReference>
<dbReference type="CDD" id="cd00057">
    <property type="entry name" value="FA58C"/>
    <property type="match status" value="2"/>
</dbReference>
<evidence type="ECO:0000259" key="15">
    <source>
        <dbReference type="PROSITE" id="PS50022"/>
    </source>
</evidence>
<keyword evidence="11" id="KW-1015">Disulfide bond</keyword>
<feature type="domain" description="Fibronectin type-III" evidence="18">
    <location>
        <begin position="795"/>
        <end position="892"/>
    </location>
</feature>
<sequence>GYLSNFFSFYSADCVDLDLGMEHKRISDGNITASSVQNANTPTKNGRLNYTSGSSWCAGPSDTNPYLQIGLQTLYIICAVSTQGNSQADHWVKNYTLQFSNDGTTWMVYRENGQIKTFQGNSDRVSEVKHVLYESVEAHYLRILPGAYHGAVCMRIEVFGVKRKPVNVALGKATLQSSTFNNTDLGVSGVSGVAGKAVDGNSDTEFRNGSCTHTLSSNLSWWRVDLGSDKVPVSDIFIVNRFSTNSDVMARSKNYNITLGNNPIVVNNTQCRGLYSFVNFKASAVCFTNPLITGRYVGISKVRGQALQLCEVEIYLRDNLAFGKQTNQSSVEFGGVSSRAVDGISNTDYYANSCTHTNKELNPWWRVDLGQVEPVSEIYLVNQENQWFYRQNNFEIRVGTVSNNGGITNPRCGDNQSYSLPRGKGVSFFCRPVLFGRYVTIKSLRTDFESFSLCEVEVYSERRACQMQAIGVASTNTLPDATFSASTESTNFEASRGRLNALKGWSPSSNHRPYDHLQIDLQYEFLICAVATQGRSTFDDWTTEYKLQLSFDGSTFVTYKENNVDKTFSGNSGRHDIVKHNLRDVRARFIRFQPVKFFRNKALRVEVYGVLISRVPSQAPSELTLSATSSASIAASWRLPPAYSRHGIIVGFKLFYKKKGLRSIRVETINGGTTFSVEINGLDKYMEYEFQVLAFTSHGDGPKSSVVVERTLKDGKKFDYLWQWHFHSYWFSRAYHIVKSRKSVFFFHYLGLFRSLVLKLLSKMLFIYLILNQYQHPSNCIPNPKLTLLTLTPGPPAYLNHTLKTPTESHGPMITLSWTTPSQPNGVIRNYTVFYHHSEDPLNTHNETFGPDVFNYTVYVLGGVTYWFDVRAEIIKPGEKASLIVNISEYQPNSGPAKVFSSYVNKTTLNISWAPLPREQSNGGIILYNVKEELLSRGTRQKRSPLSGKTVNTTDTFILLSGLLLCSQYQVSVRAYTKVGPGPYGSPLKLPRTSGPGTPWGLNASNVGATQVTLEWKEPELMTKEGFSYRVKYFGTKPYNGSFREEGVQDVGSSTHYTIKGLVPGSIYEFQIFVSSVCGLGEPRRFPDRIETKMTAPISPAVLSVTNKRISTSTVVIQLWPAEQRNGPISSYQVLVLNVVDGVEDLPIDFASKMKDSNSVETGNLNFYVAAEIENFPGNEMSWEFSVGDGKTYGAYRNKELQIGEDYVVYQRAMTYDNDIILDGPVSKVAKISVVEGEGKREGSKSVSIVQIVVPVVLVIVLVPLLLVAILLYRRRRRAEKSGQEIDSNKVHVPLDEFRMDSVESSGITTDLVYQNVSEIPSDRNACGKTSLPEEKESVYSEADDGKPKPIPVAEFSEYLKNKSANGGIVLKDEFEKLTSTFPFSWDVGKNNKVKNRFGNITTYDHSRVVLEKIEGDPKSDYINASYIPTVDEESMNYIATQGPTSTTISDFWRMIWQKNCSVIVMLTNLVELGKNKCDQYWPDSTTTFGSITVTLLRTQSFADYCIRTLKLVKGTKTREIHQYHFTSWPDRGVPHHSTALLAFRWKVHVQNQATGGPLVVHCSAGVGRTGTYIAIDAILEGAKKKNTVFIQNYVQVMRKHRPYMVQNDTQYVFIHQAVMEALTCGTTEVTSQNLRIRMNKLARVMSDAKQTGYAEEFKRLELLNDCQSSGEEFFDAFKPSNLNKNRFSNIVPMDTARVMLRSSEPDKDYINASFVDDYSRRKAYILTQAPLNDTVNDFWRMISQYDIGTVVMLNSLKEEKESYPQYWPSEGSAKYGDITLQLLSKKNSKNITTRKFSVINVMPPKKTSTVQHIQYTGWANGDSNPDPQEILDLLTVIEQSQQQSGDSVIVFQCSDGVGRSGCVATIMSVIERVKIEQTVDVFQTIKLIRAKRPGAVNTLDLYLFCYKTILAYLDSFKCYSNFEDC</sequence>
<evidence type="ECO:0000313" key="20">
    <source>
        <dbReference type="Proteomes" id="UP001159428"/>
    </source>
</evidence>
<evidence type="ECO:0000259" key="17">
    <source>
        <dbReference type="PROSITE" id="PS50056"/>
    </source>
</evidence>
<evidence type="ECO:0000256" key="14">
    <source>
        <dbReference type="SAM" id="Phobius"/>
    </source>
</evidence>
<comment type="subcellular location">
    <subcellularLocation>
        <location evidence="1">Membrane</location>
        <topology evidence="1">Single-pass type I membrane protein</topology>
    </subcellularLocation>
</comment>
<evidence type="ECO:0000256" key="8">
    <source>
        <dbReference type="ARBA" id="ARBA00022912"/>
    </source>
</evidence>
<dbReference type="SUPFAM" id="SSF49265">
    <property type="entry name" value="Fibronectin type III"/>
    <property type="match status" value="3"/>
</dbReference>
<keyword evidence="12" id="KW-0325">Glycoprotein</keyword>